<dbReference type="CDD" id="cd00082">
    <property type="entry name" value="HisKA"/>
    <property type="match status" value="1"/>
</dbReference>
<dbReference type="GO" id="GO:0005886">
    <property type="term" value="C:plasma membrane"/>
    <property type="evidence" value="ECO:0007669"/>
    <property type="project" value="UniProtKB-SubCell"/>
</dbReference>
<dbReference type="PANTHER" id="PTHR45453:SF1">
    <property type="entry name" value="PHOSPHATE REGULON SENSOR PROTEIN PHOR"/>
    <property type="match status" value="1"/>
</dbReference>
<name>A0AA43ZDD4_9HYPH</name>
<evidence type="ECO:0000313" key="18">
    <source>
        <dbReference type="Proteomes" id="UP001155840"/>
    </source>
</evidence>
<dbReference type="PRINTS" id="PR00344">
    <property type="entry name" value="BCTRLSENSOR"/>
</dbReference>
<dbReference type="Gene3D" id="3.30.565.10">
    <property type="entry name" value="Histidine kinase-like ATPase, C-terminal domain"/>
    <property type="match status" value="1"/>
</dbReference>
<evidence type="ECO:0000256" key="14">
    <source>
        <dbReference type="ARBA" id="ARBA00023136"/>
    </source>
</evidence>
<accession>A0AA43ZDD4</accession>
<dbReference type="AlphaFoldDB" id="A0AA43ZDD4"/>
<evidence type="ECO:0000256" key="2">
    <source>
        <dbReference type="ARBA" id="ARBA00004236"/>
    </source>
</evidence>
<keyword evidence="8 15" id="KW-0812">Transmembrane</keyword>
<keyword evidence="18" id="KW-1185">Reference proteome</keyword>
<evidence type="ECO:0000256" key="1">
    <source>
        <dbReference type="ARBA" id="ARBA00000085"/>
    </source>
</evidence>
<dbReference type="InterPro" id="IPR004358">
    <property type="entry name" value="Sig_transdc_His_kin-like_C"/>
</dbReference>
<dbReference type="SUPFAM" id="SSF47384">
    <property type="entry name" value="Homodimeric domain of signal transducing histidine kinase"/>
    <property type="match status" value="1"/>
</dbReference>
<evidence type="ECO:0000256" key="7">
    <source>
        <dbReference type="ARBA" id="ARBA00022679"/>
    </source>
</evidence>
<keyword evidence="12 15" id="KW-1133">Transmembrane helix</keyword>
<dbReference type="FunFam" id="1.10.287.130:FF:000008">
    <property type="entry name" value="Two-component sensor histidine kinase"/>
    <property type="match status" value="1"/>
</dbReference>
<proteinExistence type="predicted"/>
<dbReference type="CDD" id="cd00075">
    <property type="entry name" value="HATPase"/>
    <property type="match status" value="1"/>
</dbReference>
<dbReference type="GO" id="GO:0000155">
    <property type="term" value="F:phosphorelay sensor kinase activity"/>
    <property type="evidence" value="ECO:0007669"/>
    <property type="project" value="InterPro"/>
</dbReference>
<dbReference type="InterPro" id="IPR036890">
    <property type="entry name" value="HATPase_C_sf"/>
</dbReference>
<evidence type="ECO:0000256" key="13">
    <source>
        <dbReference type="ARBA" id="ARBA00023012"/>
    </source>
</evidence>
<dbReference type="InterPro" id="IPR050351">
    <property type="entry name" value="BphY/WalK/GraS-like"/>
</dbReference>
<dbReference type="PANTHER" id="PTHR45453">
    <property type="entry name" value="PHOSPHATE REGULON SENSOR PROTEIN PHOR"/>
    <property type="match status" value="1"/>
</dbReference>
<dbReference type="EC" id="2.7.13.3" evidence="3"/>
<keyword evidence="10 17" id="KW-0418">Kinase</keyword>
<keyword evidence="9" id="KW-0547">Nucleotide-binding</keyword>
<organism evidence="17 18">
    <name type="scientific">Ferranicluibacter rubi</name>
    <dbReference type="NCBI Taxonomy" id="2715133"/>
    <lineage>
        <taxon>Bacteria</taxon>
        <taxon>Pseudomonadati</taxon>
        <taxon>Pseudomonadota</taxon>
        <taxon>Alphaproteobacteria</taxon>
        <taxon>Hyphomicrobiales</taxon>
        <taxon>Rhizobiaceae</taxon>
        <taxon>Ferranicluibacter</taxon>
    </lineage>
</organism>
<dbReference type="Gene3D" id="1.10.287.130">
    <property type="match status" value="1"/>
</dbReference>
<evidence type="ECO:0000256" key="4">
    <source>
        <dbReference type="ARBA" id="ARBA00022448"/>
    </source>
</evidence>
<dbReference type="InterPro" id="IPR014310">
    <property type="entry name" value="Sig_transdc_His_kinase_PhoR"/>
</dbReference>
<evidence type="ECO:0000256" key="15">
    <source>
        <dbReference type="SAM" id="Phobius"/>
    </source>
</evidence>
<dbReference type="InterPro" id="IPR036097">
    <property type="entry name" value="HisK_dim/P_sf"/>
</dbReference>
<dbReference type="Proteomes" id="UP001155840">
    <property type="component" value="Unassembled WGS sequence"/>
</dbReference>
<keyword evidence="13" id="KW-0902">Two-component regulatory system</keyword>
<dbReference type="InterPro" id="IPR003594">
    <property type="entry name" value="HATPase_dom"/>
</dbReference>
<protein>
    <recommendedName>
        <fullName evidence="3">histidine kinase</fullName>
        <ecNumber evidence="3">2.7.13.3</ecNumber>
    </recommendedName>
</protein>
<gene>
    <name evidence="17" type="primary">phoR</name>
    <name evidence="17" type="ORF">G8E10_01610</name>
</gene>
<evidence type="ECO:0000256" key="8">
    <source>
        <dbReference type="ARBA" id="ARBA00022692"/>
    </source>
</evidence>
<dbReference type="FunFam" id="3.30.565.10:FF:000006">
    <property type="entry name" value="Sensor histidine kinase WalK"/>
    <property type="match status" value="1"/>
</dbReference>
<keyword evidence="11" id="KW-0067">ATP-binding</keyword>
<dbReference type="InterPro" id="IPR003661">
    <property type="entry name" value="HisK_dim/P_dom"/>
</dbReference>
<dbReference type="SMART" id="SM00387">
    <property type="entry name" value="HATPase_c"/>
    <property type="match status" value="1"/>
</dbReference>
<keyword evidence="6" id="KW-0597">Phosphoprotein</keyword>
<comment type="catalytic activity">
    <reaction evidence="1">
        <text>ATP + protein L-histidine = ADP + protein N-phospho-L-histidine.</text>
        <dbReference type="EC" id="2.7.13.3"/>
    </reaction>
</comment>
<dbReference type="GO" id="GO:0005524">
    <property type="term" value="F:ATP binding"/>
    <property type="evidence" value="ECO:0007669"/>
    <property type="project" value="UniProtKB-KW"/>
</dbReference>
<dbReference type="InterPro" id="IPR035965">
    <property type="entry name" value="PAS-like_dom_sf"/>
</dbReference>
<dbReference type="GO" id="GO:0004721">
    <property type="term" value="F:phosphoprotein phosphatase activity"/>
    <property type="evidence" value="ECO:0007669"/>
    <property type="project" value="TreeGrafter"/>
</dbReference>
<dbReference type="Pfam" id="PF00512">
    <property type="entry name" value="HisKA"/>
    <property type="match status" value="1"/>
</dbReference>
<dbReference type="InterPro" id="IPR005467">
    <property type="entry name" value="His_kinase_dom"/>
</dbReference>
<evidence type="ECO:0000256" key="12">
    <source>
        <dbReference type="ARBA" id="ARBA00022989"/>
    </source>
</evidence>
<dbReference type="GO" id="GO:0016036">
    <property type="term" value="P:cellular response to phosphate starvation"/>
    <property type="evidence" value="ECO:0007669"/>
    <property type="project" value="TreeGrafter"/>
</dbReference>
<sequence length="439" mass="47574">MCLLAQARSSRQRQSGGRVQETTYWRTMGTRIWAEKWLIGLTLAGCVGLIATSGHAALAAAFWIVLVLALLRQPAMPAPPAAVEPLPSTGEAELATLEAGFDALDMPVLVIGPDERVLFQNQAAEKAFGVIPANSDLSGRVRSPGILDMVRETIATGRINQIEHSERLPSEAVYIVRVAPAALAAGGPKRVSAPESIDTVYVVSYRDISQARRIDRMRSDFVANASHELRTPLASLRGFIETLQGPARNDVKAHERFLGIMLEQANRMSRLVDDLLSLSRLELKSHIAPEQEVALAPLLGHVCDTLGPLAQDVGITISLAVPSFPIVVQGDRDELIEVFENLVENACKYGQEGKTVEVILSGGGGDPVEVSVRDHGPGIPAEHVPRITERFYRVNVEASRSKKGTGLGLAIVKHILTRHRARLIVRSVLGEGTVFTVRF</sequence>
<reference evidence="17" key="1">
    <citation type="submission" date="2020-03" db="EMBL/GenBank/DDBJ databases">
        <title>Ferranicluibacter endophyticum gen. nov., sp. nov., a new genus isolated from Rubus ulmifolius Schott. stem.</title>
        <authorList>
            <person name="Roca-Couso R."/>
            <person name="Flores-Felix J.D."/>
            <person name="Igual J.M."/>
            <person name="Rivas R."/>
        </authorList>
    </citation>
    <scope>NUCLEOTIDE SEQUENCE</scope>
    <source>
        <strain evidence="17">CRRU44</strain>
    </source>
</reference>
<keyword evidence="14 15" id="KW-0472">Membrane</keyword>
<evidence type="ECO:0000259" key="16">
    <source>
        <dbReference type="PROSITE" id="PS50109"/>
    </source>
</evidence>
<evidence type="ECO:0000256" key="6">
    <source>
        <dbReference type="ARBA" id="ARBA00022553"/>
    </source>
</evidence>
<dbReference type="SMART" id="SM00388">
    <property type="entry name" value="HisKA"/>
    <property type="match status" value="1"/>
</dbReference>
<dbReference type="PROSITE" id="PS50109">
    <property type="entry name" value="HIS_KIN"/>
    <property type="match status" value="1"/>
</dbReference>
<feature type="domain" description="Histidine kinase" evidence="16">
    <location>
        <begin position="224"/>
        <end position="439"/>
    </location>
</feature>
<keyword evidence="7" id="KW-0808">Transferase</keyword>
<dbReference type="EMBL" id="JAANCM010000001">
    <property type="protein sequence ID" value="NHT74446.1"/>
    <property type="molecule type" value="Genomic_DNA"/>
</dbReference>
<evidence type="ECO:0000256" key="5">
    <source>
        <dbReference type="ARBA" id="ARBA00022475"/>
    </source>
</evidence>
<dbReference type="SUPFAM" id="SSF55874">
    <property type="entry name" value="ATPase domain of HSP90 chaperone/DNA topoisomerase II/histidine kinase"/>
    <property type="match status" value="1"/>
</dbReference>
<keyword evidence="4" id="KW-0813">Transport</keyword>
<evidence type="ECO:0000313" key="17">
    <source>
        <dbReference type="EMBL" id="NHT74446.1"/>
    </source>
</evidence>
<feature type="transmembrane region" description="Helical" evidence="15">
    <location>
        <begin position="38"/>
        <end position="71"/>
    </location>
</feature>
<evidence type="ECO:0000256" key="11">
    <source>
        <dbReference type="ARBA" id="ARBA00022840"/>
    </source>
</evidence>
<keyword evidence="5" id="KW-1003">Cell membrane</keyword>
<evidence type="ECO:0000256" key="10">
    <source>
        <dbReference type="ARBA" id="ARBA00022777"/>
    </source>
</evidence>
<comment type="subcellular location">
    <subcellularLocation>
        <location evidence="2">Cell membrane</location>
    </subcellularLocation>
</comment>
<evidence type="ECO:0000256" key="3">
    <source>
        <dbReference type="ARBA" id="ARBA00012438"/>
    </source>
</evidence>
<dbReference type="Pfam" id="PF02518">
    <property type="entry name" value="HATPase_c"/>
    <property type="match status" value="1"/>
</dbReference>
<dbReference type="SUPFAM" id="SSF55785">
    <property type="entry name" value="PYP-like sensor domain (PAS domain)"/>
    <property type="match status" value="1"/>
</dbReference>
<evidence type="ECO:0000256" key="9">
    <source>
        <dbReference type="ARBA" id="ARBA00022741"/>
    </source>
</evidence>
<dbReference type="NCBIfam" id="TIGR02966">
    <property type="entry name" value="phoR_proteo"/>
    <property type="match status" value="1"/>
</dbReference>
<comment type="caution">
    <text evidence="17">The sequence shown here is derived from an EMBL/GenBank/DDBJ whole genome shotgun (WGS) entry which is preliminary data.</text>
</comment>